<feature type="domain" description="J" evidence="2">
    <location>
        <begin position="8"/>
        <end position="76"/>
    </location>
</feature>
<feature type="compositionally biased region" description="Low complexity" evidence="1">
    <location>
        <begin position="476"/>
        <end position="485"/>
    </location>
</feature>
<dbReference type="Gene3D" id="1.10.287.110">
    <property type="entry name" value="DnaJ domain"/>
    <property type="match status" value="1"/>
</dbReference>
<dbReference type="AlphaFoldDB" id="A0AAD4CBI3"/>
<dbReference type="CDD" id="cd06257">
    <property type="entry name" value="DnaJ"/>
    <property type="match status" value="1"/>
</dbReference>
<dbReference type="EMBL" id="VCAU01000225">
    <property type="protein sequence ID" value="KAF9882752.1"/>
    <property type="molecule type" value="Genomic_DNA"/>
</dbReference>
<reference evidence="3" key="2">
    <citation type="submission" date="2020-02" db="EMBL/GenBank/DDBJ databases">
        <authorList>
            <person name="Gilchrist C.L.M."/>
            <person name="Chooi Y.-H."/>
        </authorList>
    </citation>
    <scope>NUCLEOTIDE SEQUENCE</scope>
    <source>
        <strain evidence="3">MST-FP2251</strain>
    </source>
</reference>
<evidence type="ECO:0000256" key="1">
    <source>
        <dbReference type="SAM" id="MobiDB-lite"/>
    </source>
</evidence>
<dbReference type="SMART" id="SM00271">
    <property type="entry name" value="DnaJ"/>
    <property type="match status" value="1"/>
</dbReference>
<feature type="compositionally biased region" description="Basic and acidic residues" evidence="1">
    <location>
        <begin position="251"/>
        <end position="270"/>
    </location>
</feature>
<name>A0AAD4CBI3_ASPNN</name>
<organism evidence="3 4">
    <name type="scientific">Aspergillus nanangensis</name>
    <dbReference type="NCBI Taxonomy" id="2582783"/>
    <lineage>
        <taxon>Eukaryota</taxon>
        <taxon>Fungi</taxon>
        <taxon>Dikarya</taxon>
        <taxon>Ascomycota</taxon>
        <taxon>Pezizomycotina</taxon>
        <taxon>Eurotiomycetes</taxon>
        <taxon>Eurotiomycetidae</taxon>
        <taxon>Eurotiales</taxon>
        <taxon>Aspergillaceae</taxon>
        <taxon>Aspergillus</taxon>
        <taxon>Aspergillus subgen. Circumdati</taxon>
    </lineage>
</organism>
<sequence length="520" mass="59202">MSGTLDIDPYAVLGVTKEATLPEIKSAHRKLVLKCHPDKIKDESQRCQAQDEFQKVQQAYELLSDETRRTKHDQKVRIAELRREVSSAHASSSREFRNGRIYEERTPADAFDEDVTYSDELPRTSSRKCDEYGTRQRTKAGTSTEEKRKSKSVPFSTTRTAKESARDSAKTTHSNRDKYRTRERRREVYEKYERAGPSPYGGSDDEGSDSSTVWVRMKRPSSSKQPSSSSARKSKSTSTSSMRYSDEYSDEYEHEHKLDKQTRELEDYVRRSQKGSASVDVDARYHRSSRSPLSYHDYETAEPESLPSRRPGRSKRSSKENVHSSSSRQGSYEKLDPLEHMPAAATSPPSKSTRPPLQSSRSASSYRPKREGSRQPDLLNMVRENPPRISKQRYDSGYSSPGPDMPPDLPKSSSTRYKVKEPETIIIESVPQHASPRHTRTRSPSRQTSRASKPTRSSTANYPLFSESGSRYEAMRPSASSRASSGLYYNEIPRPGADVTYREVRPDFRHPPPRRQSAFA</sequence>
<dbReference type="InterPro" id="IPR050817">
    <property type="entry name" value="DjlA_DnaK_co-chaperone"/>
</dbReference>
<dbReference type="PANTHER" id="PTHR24074">
    <property type="entry name" value="CO-CHAPERONE PROTEIN DJLA"/>
    <property type="match status" value="1"/>
</dbReference>
<gene>
    <name evidence="3" type="ORF">FE257_005320</name>
</gene>
<accession>A0AAD4CBI3</accession>
<feature type="compositionally biased region" description="Basic and acidic residues" evidence="1">
    <location>
        <begin position="82"/>
        <end position="107"/>
    </location>
</feature>
<evidence type="ECO:0000313" key="4">
    <source>
        <dbReference type="Proteomes" id="UP001194746"/>
    </source>
</evidence>
<dbReference type="PRINTS" id="PR00625">
    <property type="entry name" value="JDOMAIN"/>
</dbReference>
<dbReference type="Proteomes" id="UP001194746">
    <property type="component" value="Unassembled WGS sequence"/>
</dbReference>
<dbReference type="PROSITE" id="PS50076">
    <property type="entry name" value="DNAJ_2"/>
    <property type="match status" value="1"/>
</dbReference>
<feature type="compositionally biased region" description="Basic and acidic residues" evidence="1">
    <location>
        <begin position="500"/>
        <end position="510"/>
    </location>
</feature>
<dbReference type="InterPro" id="IPR001623">
    <property type="entry name" value="DnaJ_domain"/>
</dbReference>
<dbReference type="InterPro" id="IPR036869">
    <property type="entry name" value="J_dom_sf"/>
</dbReference>
<comment type="caution">
    <text evidence="3">The sequence shown here is derived from an EMBL/GenBank/DDBJ whole genome shotgun (WGS) entry which is preliminary data.</text>
</comment>
<protein>
    <recommendedName>
        <fullName evidence="2">J domain-containing protein</fullName>
    </recommendedName>
</protein>
<dbReference type="FunFam" id="1.10.287.110:FF:000073">
    <property type="entry name" value="DnaJ domain protein"/>
    <property type="match status" value="1"/>
</dbReference>
<reference evidence="3" key="1">
    <citation type="journal article" date="2019" name="Beilstein J. Org. Chem.">
        <title>Nanangenines: drimane sesquiterpenoids as the dominant metabolite cohort of a novel Australian fungus, Aspergillus nanangensis.</title>
        <authorList>
            <person name="Lacey H.J."/>
            <person name="Gilchrist C.L.M."/>
            <person name="Crombie A."/>
            <person name="Kalaitzis J.A."/>
            <person name="Vuong D."/>
            <person name="Rutledge P.J."/>
            <person name="Turner P."/>
            <person name="Pitt J.I."/>
            <person name="Lacey E."/>
            <person name="Chooi Y.H."/>
            <person name="Piggott A.M."/>
        </authorList>
    </citation>
    <scope>NUCLEOTIDE SEQUENCE</scope>
    <source>
        <strain evidence="3">MST-FP2251</strain>
    </source>
</reference>
<dbReference type="Pfam" id="PF00226">
    <property type="entry name" value="DnaJ"/>
    <property type="match status" value="1"/>
</dbReference>
<proteinExistence type="predicted"/>
<keyword evidence="4" id="KW-1185">Reference proteome</keyword>
<feature type="compositionally biased region" description="Low complexity" evidence="1">
    <location>
        <begin position="222"/>
        <end position="243"/>
    </location>
</feature>
<feature type="region of interest" description="Disordered" evidence="1">
    <location>
        <begin position="82"/>
        <end position="520"/>
    </location>
</feature>
<evidence type="ECO:0000259" key="2">
    <source>
        <dbReference type="PROSITE" id="PS50076"/>
    </source>
</evidence>
<dbReference type="SUPFAM" id="SSF46565">
    <property type="entry name" value="Chaperone J-domain"/>
    <property type="match status" value="1"/>
</dbReference>
<evidence type="ECO:0000313" key="3">
    <source>
        <dbReference type="EMBL" id="KAF9882752.1"/>
    </source>
</evidence>
<feature type="compositionally biased region" description="Polar residues" evidence="1">
    <location>
        <begin position="347"/>
        <end position="365"/>
    </location>
</feature>
<feature type="compositionally biased region" description="Basic and acidic residues" evidence="1">
    <location>
        <begin position="160"/>
        <end position="194"/>
    </location>
</feature>